<evidence type="ECO:0000259" key="1">
    <source>
        <dbReference type="Pfam" id="PF12680"/>
    </source>
</evidence>
<name>A0ABU4F889_9ACTN</name>
<dbReference type="EMBL" id="JAWMAJ010000033">
    <property type="protein sequence ID" value="MDV7216808.1"/>
    <property type="molecule type" value="Genomic_DNA"/>
</dbReference>
<gene>
    <name evidence="2" type="ORF">R5A26_12695</name>
</gene>
<dbReference type="Proteomes" id="UP001187346">
    <property type="component" value="Unassembled WGS sequence"/>
</dbReference>
<dbReference type="InterPro" id="IPR032710">
    <property type="entry name" value="NTF2-like_dom_sf"/>
</dbReference>
<protein>
    <submittedName>
        <fullName evidence="2">Nuclear transport factor 2 family protein</fullName>
    </submittedName>
</protein>
<dbReference type="Gene3D" id="3.10.450.50">
    <property type="match status" value="1"/>
</dbReference>
<dbReference type="Pfam" id="PF12680">
    <property type="entry name" value="SnoaL_2"/>
    <property type="match status" value="1"/>
</dbReference>
<sequence>MSAQPLPPVVRRAIDAANAADTQAFLDSFATDGAVDDWGRLFYGPDAIRAWSDREFIGVRVSLTVTGARQSGDTTTVSAQVGGDGFNGPSGFAFTTAGDGITLMRITG</sequence>
<evidence type="ECO:0000313" key="3">
    <source>
        <dbReference type="Proteomes" id="UP001187346"/>
    </source>
</evidence>
<accession>A0ABU4F889</accession>
<dbReference type="InterPro" id="IPR037401">
    <property type="entry name" value="SnoaL-like"/>
</dbReference>
<dbReference type="SUPFAM" id="SSF54427">
    <property type="entry name" value="NTF2-like"/>
    <property type="match status" value="1"/>
</dbReference>
<evidence type="ECO:0000313" key="2">
    <source>
        <dbReference type="EMBL" id="MDV7216808.1"/>
    </source>
</evidence>
<reference evidence="2 3" key="1">
    <citation type="submission" date="2023-10" db="EMBL/GenBank/DDBJ databases">
        <title>Characterization of rhizosphere-enriched actinobacteria from wheat plants lab-grown on chernevaya soil.</title>
        <authorList>
            <person name="Tikhonova E.N."/>
            <person name="Konopkin A."/>
            <person name="Kravchenko I.K."/>
        </authorList>
    </citation>
    <scope>NUCLEOTIDE SEQUENCE [LARGE SCALE GENOMIC DNA]</scope>
    <source>
        <strain evidence="2 3">RR29</strain>
    </source>
</reference>
<dbReference type="RefSeq" id="WP_317771283.1">
    <property type="nucleotide sequence ID" value="NZ_JAWMAJ010000033.1"/>
</dbReference>
<feature type="domain" description="SnoaL-like" evidence="1">
    <location>
        <begin position="10"/>
        <end position="106"/>
    </location>
</feature>
<organism evidence="2 3">
    <name type="scientific">Streptomyces prunicolor</name>
    <dbReference type="NCBI Taxonomy" id="67348"/>
    <lineage>
        <taxon>Bacteria</taxon>
        <taxon>Bacillati</taxon>
        <taxon>Actinomycetota</taxon>
        <taxon>Actinomycetes</taxon>
        <taxon>Kitasatosporales</taxon>
        <taxon>Streptomycetaceae</taxon>
        <taxon>Streptomyces</taxon>
    </lineage>
</organism>
<proteinExistence type="predicted"/>
<keyword evidence="3" id="KW-1185">Reference proteome</keyword>
<comment type="caution">
    <text evidence="2">The sequence shown here is derived from an EMBL/GenBank/DDBJ whole genome shotgun (WGS) entry which is preliminary data.</text>
</comment>